<dbReference type="InterPro" id="IPR055170">
    <property type="entry name" value="GFO_IDH_MocA-like_dom"/>
</dbReference>
<evidence type="ECO:0000313" key="5">
    <source>
        <dbReference type="EMBL" id="QQB15887.1"/>
    </source>
</evidence>
<dbReference type="PANTHER" id="PTHR43818">
    <property type="entry name" value="BCDNA.GH03377"/>
    <property type="match status" value="1"/>
</dbReference>
<dbReference type="SUPFAM" id="SSF55347">
    <property type="entry name" value="Glyceraldehyde-3-phosphate dehydrogenase-like, C-terminal domain"/>
    <property type="match status" value="1"/>
</dbReference>
<evidence type="ECO:0000259" key="3">
    <source>
        <dbReference type="Pfam" id="PF01408"/>
    </source>
</evidence>
<evidence type="ECO:0000256" key="2">
    <source>
        <dbReference type="ARBA" id="ARBA00023027"/>
    </source>
</evidence>
<dbReference type="GO" id="GO:0016491">
    <property type="term" value="F:oxidoreductase activity"/>
    <property type="evidence" value="ECO:0007669"/>
    <property type="project" value="UniProtKB-KW"/>
</dbReference>
<dbReference type="Gene3D" id="3.40.50.720">
    <property type="entry name" value="NAD(P)-binding Rossmann-like Domain"/>
    <property type="match status" value="1"/>
</dbReference>
<keyword evidence="1" id="KW-0560">Oxidoreductase</keyword>
<reference evidence="5 6" key="1">
    <citation type="submission" date="2020-12" db="EMBL/GenBank/DDBJ databases">
        <title>FDA dAtabase for Regulatory Grade micrObial Sequences (FDA-ARGOS): Supporting development and validation of Infectious Disease Dx tests.</title>
        <authorList>
            <person name="Sproer C."/>
            <person name="Gronow S."/>
            <person name="Severitt S."/>
            <person name="Schroder I."/>
            <person name="Tallon L."/>
            <person name="Sadzewicz L."/>
            <person name="Zhao X."/>
            <person name="Boylan J."/>
            <person name="Ott S."/>
            <person name="Bowen H."/>
            <person name="Vavikolanu K."/>
            <person name="Mehta A."/>
            <person name="Aluvathingal J."/>
            <person name="Nadendla S."/>
            <person name="Lowell S."/>
            <person name="Myers T."/>
            <person name="Yan Y."/>
            <person name="Sichtig H."/>
        </authorList>
    </citation>
    <scope>NUCLEOTIDE SEQUENCE [LARGE SCALE GENOMIC DNA]</scope>
    <source>
        <strain evidence="5 6">FDAARGOS_990</strain>
    </source>
</reference>
<dbReference type="RefSeq" id="WP_140955562.1">
    <property type="nucleotide sequence ID" value="NZ_CP065989.1"/>
</dbReference>
<gene>
    <name evidence="5" type="ORF">I6H47_08325</name>
</gene>
<dbReference type="InterPro" id="IPR000683">
    <property type="entry name" value="Gfo/Idh/MocA-like_OxRdtase_N"/>
</dbReference>
<dbReference type="Pfam" id="PF01408">
    <property type="entry name" value="GFO_IDH_MocA"/>
    <property type="match status" value="1"/>
</dbReference>
<dbReference type="AlphaFoldDB" id="A0A7T4A231"/>
<proteinExistence type="predicted"/>
<dbReference type="Pfam" id="PF22725">
    <property type="entry name" value="GFO_IDH_MocA_C3"/>
    <property type="match status" value="1"/>
</dbReference>
<feature type="domain" description="GFO/IDH/MocA-like oxidoreductase" evidence="4">
    <location>
        <begin position="144"/>
        <end position="295"/>
    </location>
</feature>
<dbReference type="InterPro" id="IPR036291">
    <property type="entry name" value="NAD(P)-bd_dom_sf"/>
</dbReference>
<dbReference type="InterPro" id="IPR050463">
    <property type="entry name" value="Gfo/Idh/MocA_oxidrdct_glycsds"/>
</dbReference>
<dbReference type="Proteomes" id="UP000595374">
    <property type="component" value="Chromosome"/>
</dbReference>
<sequence>MNTPQHEIGVGLISVGWMGQLHSRAYSSLSVVYPELGIRPRLVIAADTNRDRADYAVDVLGYESATTDYHEVLEHPDVDVVSVCAPNFLHEEIGTAVARAGKSLWIEKPVGRSAEETETVAQAADDAGIVTAVGFNYRNAPAIEYARRIIAEGQLGRIINVRGAFFADYSSEPNGALSWRFVRRLAGSGVLGDLLGHLTDLAHYVVGPIDRVTGVSNTAYAERPKLEMGSGTHFSVVEGGEMAPVENEDYAGLLVQFGPDAQGAGAVGTLEASRVSVGPRAEYSFEVYGTEGSLRWNFERMNELELALGYRGPHVGFTRIMAGPEFGDFSKFQPGAGTSMGYDDLKVIEAKKFLLAHIGADSAHADVHDALAANRVVYAAEQAIADENWQSVEQVEGTSAAVKQGWAASETAVTHD</sequence>
<evidence type="ECO:0000256" key="1">
    <source>
        <dbReference type="ARBA" id="ARBA00023002"/>
    </source>
</evidence>
<feature type="domain" description="Gfo/Idh/MocA-like oxidoreductase N-terminal" evidence="3">
    <location>
        <begin position="9"/>
        <end position="135"/>
    </location>
</feature>
<accession>A0A7T4A231</accession>
<dbReference type="PANTHER" id="PTHR43818:SF11">
    <property type="entry name" value="BCDNA.GH03377"/>
    <property type="match status" value="1"/>
</dbReference>
<dbReference type="Gene3D" id="3.30.360.10">
    <property type="entry name" value="Dihydrodipicolinate Reductase, domain 2"/>
    <property type="match status" value="1"/>
</dbReference>
<keyword evidence="2" id="KW-0520">NAD</keyword>
<name>A0A7T4A231_9MICO</name>
<protein>
    <submittedName>
        <fullName evidence="5">Gfo/Idh/MocA family oxidoreductase</fullName>
    </submittedName>
</protein>
<organism evidence="5 6">
    <name type="scientific">Brevibacterium casei</name>
    <dbReference type="NCBI Taxonomy" id="33889"/>
    <lineage>
        <taxon>Bacteria</taxon>
        <taxon>Bacillati</taxon>
        <taxon>Actinomycetota</taxon>
        <taxon>Actinomycetes</taxon>
        <taxon>Micrococcales</taxon>
        <taxon>Brevibacteriaceae</taxon>
        <taxon>Brevibacterium</taxon>
    </lineage>
</organism>
<evidence type="ECO:0000259" key="4">
    <source>
        <dbReference type="Pfam" id="PF22725"/>
    </source>
</evidence>
<dbReference type="GO" id="GO:0000166">
    <property type="term" value="F:nucleotide binding"/>
    <property type="evidence" value="ECO:0007669"/>
    <property type="project" value="InterPro"/>
</dbReference>
<dbReference type="EMBL" id="CP065989">
    <property type="protein sequence ID" value="QQB15887.1"/>
    <property type="molecule type" value="Genomic_DNA"/>
</dbReference>
<evidence type="ECO:0000313" key="6">
    <source>
        <dbReference type="Proteomes" id="UP000595374"/>
    </source>
</evidence>
<dbReference type="SUPFAM" id="SSF51735">
    <property type="entry name" value="NAD(P)-binding Rossmann-fold domains"/>
    <property type="match status" value="1"/>
</dbReference>